<evidence type="ECO:0000313" key="1">
    <source>
        <dbReference type="EMBL" id="MBB3943991.1"/>
    </source>
</evidence>
<proteinExistence type="predicted"/>
<evidence type="ECO:0000313" key="2">
    <source>
        <dbReference type="Proteomes" id="UP000581447"/>
    </source>
</evidence>
<dbReference type="EMBL" id="JACIEA010000004">
    <property type="protein sequence ID" value="MBB3943991.1"/>
    <property type="molecule type" value="Genomic_DNA"/>
</dbReference>
<accession>A0A840B224</accession>
<keyword evidence="2" id="KW-1185">Reference proteome</keyword>
<dbReference type="AlphaFoldDB" id="A0A840B224"/>
<dbReference type="Proteomes" id="UP000581447">
    <property type="component" value="Unassembled WGS sequence"/>
</dbReference>
<organism evidence="1 2">
    <name type="scientific">Sphingorhabdus rigui</name>
    <dbReference type="NCBI Taxonomy" id="1282858"/>
    <lineage>
        <taxon>Bacteria</taxon>
        <taxon>Pseudomonadati</taxon>
        <taxon>Pseudomonadota</taxon>
        <taxon>Alphaproteobacteria</taxon>
        <taxon>Sphingomonadales</taxon>
        <taxon>Sphingomonadaceae</taxon>
        <taxon>Sphingorhabdus</taxon>
    </lineage>
</organism>
<protein>
    <submittedName>
        <fullName evidence="1">Uncharacterized protein</fullName>
    </submittedName>
</protein>
<comment type="caution">
    <text evidence="1">The sequence shown here is derived from an EMBL/GenBank/DDBJ whole genome shotgun (WGS) entry which is preliminary data.</text>
</comment>
<reference evidence="1 2" key="1">
    <citation type="submission" date="2020-08" db="EMBL/GenBank/DDBJ databases">
        <title>Genomic Encyclopedia of Type Strains, Phase IV (KMG-IV): sequencing the most valuable type-strain genomes for metagenomic binning, comparative biology and taxonomic classification.</title>
        <authorList>
            <person name="Goeker M."/>
        </authorList>
    </citation>
    <scope>NUCLEOTIDE SEQUENCE [LARGE SCALE GENOMIC DNA]</scope>
    <source>
        <strain evidence="1 2">DSM 29050</strain>
    </source>
</reference>
<name>A0A840B224_9SPHN</name>
<gene>
    <name evidence="1" type="ORF">GGR91_002260</name>
</gene>
<sequence length="40" mass="4370">MKPPPALGTANSGVEAQKGSMDRYLAPIILLQYWQLAKVL</sequence>